<name>A0A4R7B5C0_9NEIS</name>
<dbReference type="AlphaFoldDB" id="A0A4R7B5C0"/>
<evidence type="ECO:0000313" key="1">
    <source>
        <dbReference type="EMBL" id="TDR79808.1"/>
    </source>
</evidence>
<comment type="caution">
    <text evidence="1">The sequence shown here is derived from an EMBL/GenBank/DDBJ whole genome shotgun (WGS) entry which is preliminary data.</text>
</comment>
<keyword evidence="2" id="KW-1185">Reference proteome</keyword>
<dbReference type="RefSeq" id="WP_133680866.1">
    <property type="nucleotide sequence ID" value="NZ_SNZP01000007.1"/>
</dbReference>
<dbReference type="InterPro" id="IPR013078">
    <property type="entry name" value="His_Pase_superF_clade-1"/>
</dbReference>
<dbReference type="Proteomes" id="UP000295611">
    <property type="component" value="Unassembled WGS sequence"/>
</dbReference>
<organism evidence="1 2">
    <name type="scientific">Paludibacterium purpuratum</name>
    <dbReference type="NCBI Taxonomy" id="1144873"/>
    <lineage>
        <taxon>Bacteria</taxon>
        <taxon>Pseudomonadati</taxon>
        <taxon>Pseudomonadota</taxon>
        <taxon>Betaproteobacteria</taxon>
        <taxon>Neisseriales</taxon>
        <taxon>Chromobacteriaceae</taxon>
        <taxon>Paludibacterium</taxon>
    </lineage>
</organism>
<dbReference type="OrthoDB" id="5296884at2"/>
<dbReference type="SMART" id="SM00855">
    <property type="entry name" value="PGAM"/>
    <property type="match status" value="1"/>
</dbReference>
<protein>
    <submittedName>
        <fullName evidence="1">Alpha-ribazole phosphatase</fullName>
    </submittedName>
</protein>
<dbReference type="Pfam" id="PF00300">
    <property type="entry name" value="His_Phos_1"/>
    <property type="match status" value="1"/>
</dbReference>
<dbReference type="EMBL" id="SNZP01000007">
    <property type="protein sequence ID" value="TDR79808.1"/>
    <property type="molecule type" value="Genomic_DNA"/>
</dbReference>
<sequence>MHVWLIRHPRPMVESGVCYGRTDLAVADAILAEAAASIMTVLPPDVPVFSSPLGRCARLAEALAPGAVHYDARLMEMDFGSWEMRRWQDIERREVDAWVQDLTHFRPGHGESLTQMAERVAAFRDMLLDSRLAQAAVICHAGTIRLLDVLNRGLPVIAAATEAHHIEYGAVLPLSLRRD</sequence>
<evidence type="ECO:0000313" key="2">
    <source>
        <dbReference type="Proteomes" id="UP000295611"/>
    </source>
</evidence>
<reference evidence="1 2" key="1">
    <citation type="submission" date="2019-03" db="EMBL/GenBank/DDBJ databases">
        <title>Genomic Encyclopedia of Type Strains, Phase III (KMG-III): the genomes of soil and plant-associated and newly described type strains.</title>
        <authorList>
            <person name="Whitman W."/>
        </authorList>
    </citation>
    <scope>NUCLEOTIDE SEQUENCE [LARGE SCALE GENOMIC DNA]</scope>
    <source>
        <strain evidence="1 2">CECT 8976</strain>
    </source>
</reference>
<proteinExistence type="predicted"/>
<dbReference type="SUPFAM" id="SSF53254">
    <property type="entry name" value="Phosphoglycerate mutase-like"/>
    <property type="match status" value="1"/>
</dbReference>
<gene>
    <name evidence="1" type="ORF">DFP86_107174</name>
</gene>
<accession>A0A4R7B5C0</accession>
<dbReference type="InterPro" id="IPR029033">
    <property type="entry name" value="His_PPase_superfam"/>
</dbReference>
<dbReference type="Gene3D" id="3.40.50.1240">
    <property type="entry name" value="Phosphoglycerate mutase-like"/>
    <property type="match status" value="1"/>
</dbReference>